<proteinExistence type="predicted"/>
<dbReference type="EMBL" id="QPIW01000010">
    <property type="protein sequence ID" value="RDB05361.1"/>
    <property type="molecule type" value="Genomic_DNA"/>
</dbReference>
<accession>A0A369I6C2</accession>
<keyword evidence="1" id="KW-0732">Signal</keyword>
<dbReference type="InterPro" id="IPR009003">
    <property type="entry name" value="Peptidase_S1_PA"/>
</dbReference>
<feature type="signal peptide" evidence="1">
    <location>
        <begin position="1"/>
        <end position="18"/>
    </location>
</feature>
<name>A0A369I6C2_9BACT</name>
<keyword evidence="2" id="KW-0378">Hydrolase</keyword>
<comment type="caution">
    <text evidence="2">The sequence shown here is derived from an EMBL/GenBank/DDBJ whole genome shotgun (WGS) entry which is preliminary data.</text>
</comment>
<keyword evidence="2" id="KW-0645">Protease</keyword>
<dbReference type="RefSeq" id="WP_114461742.1">
    <property type="nucleotide sequence ID" value="NZ_QPIW01000010.1"/>
</dbReference>
<dbReference type="GO" id="GO:0006508">
    <property type="term" value="P:proteolysis"/>
    <property type="evidence" value="ECO:0007669"/>
    <property type="project" value="UniProtKB-KW"/>
</dbReference>
<evidence type="ECO:0000313" key="2">
    <source>
        <dbReference type="EMBL" id="RDB05361.1"/>
    </source>
</evidence>
<dbReference type="SUPFAM" id="SSF50494">
    <property type="entry name" value="Trypsin-like serine proteases"/>
    <property type="match status" value="1"/>
</dbReference>
<evidence type="ECO:0000256" key="1">
    <source>
        <dbReference type="SAM" id="SignalP"/>
    </source>
</evidence>
<reference evidence="2 3" key="1">
    <citation type="submission" date="2018-07" db="EMBL/GenBank/DDBJ databases">
        <title>Genome analysis of Runella aurantiaca.</title>
        <authorList>
            <person name="Yang X."/>
        </authorList>
    </citation>
    <scope>NUCLEOTIDE SEQUENCE [LARGE SCALE GENOMIC DNA]</scope>
    <source>
        <strain evidence="2 3">YX9</strain>
    </source>
</reference>
<sequence length="384" mass="44006">MRKLLIPLFVFISFGSFAQKKEPWVSKPFEQWPQIALINDVLYKNGDRYEDPTITYVGSGFLLDTGKETLAVTVKHVLWVARNKTSKNITVNDQLKKWKMYPKKNPKDSVVIGQLINEDPTEKLFDGYDNGVLQRDWLVFTTQSVSPKIQPLKMREETAKVGEKVYLTGNPYRFDQTITVAGKIIKREGPHIFVKLDGMEKTFLGGSSGSPLIDANGQLIGIFSNTRKDDKTGENVFIFNSTDYLKRVLSGAKPLNVNRNPISNYLDSLLKTQTVAESLKGFDQLYKSEKVHEQYEITYFNHNNILKIGDEFLSQKRVNDAILFYEYFYKLMPNHMYITALAKSYIQAGQKQKALSKLQAEVERPDIDPEVKGEITKFMKEINN</sequence>
<protein>
    <submittedName>
        <fullName evidence="2">Serine protease</fullName>
    </submittedName>
</protein>
<dbReference type="AlphaFoldDB" id="A0A369I6C2"/>
<dbReference type="Proteomes" id="UP000253141">
    <property type="component" value="Unassembled WGS sequence"/>
</dbReference>
<keyword evidence="3" id="KW-1185">Reference proteome</keyword>
<evidence type="ECO:0000313" key="3">
    <source>
        <dbReference type="Proteomes" id="UP000253141"/>
    </source>
</evidence>
<dbReference type="Pfam" id="PF13365">
    <property type="entry name" value="Trypsin_2"/>
    <property type="match status" value="1"/>
</dbReference>
<feature type="chain" id="PRO_5016588206" evidence="1">
    <location>
        <begin position="19"/>
        <end position="384"/>
    </location>
</feature>
<dbReference type="OrthoDB" id="1117006at2"/>
<organism evidence="2 3">
    <name type="scientific">Runella aurantiaca</name>
    <dbReference type="NCBI Taxonomy" id="2282308"/>
    <lineage>
        <taxon>Bacteria</taxon>
        <taxon>Pseudomonadati</taxon>
        <taxon>Bacteroidota</taxon>
        <taxon>Cytophagia</taxon>
        <taxon>Cytophagales</taxon>
        <taxon>Spirosomataceae</taxon>
        <taxon>Runella</taxon>
    </lineage>
</organism>
<dbReference type="GO" id="GO:0008233">
    <property type="term" value="F:peptidase activity"/>
    <property type="evidence" value="ECO:0007669"/>
    <property type="project" value="UniProtKB-KW"/>
</dbReference>
<dbReference type="Gene3D" id="2.40.10.120">
    <property type="match status" value="1"/>
</dbReference>
<gene>
    <name evidence="2" type="ORF">DVG78_14325</name>
</gene>